<dbReference type="PROSITE" id="PS51186">
    <property type="entry name" value="GNAT"/>
    <property type="match status" value="1"/>
</dbReference>
<organism evidence="2 3">
    <name type="scientific">Methanobacterium lacus (strain AL-21)</name>
    <dbReference type="NCBI Taxonomy" id="877455"/>
    <lineage>
        <taxon>Archaea</taxon>
        <taxon>Methanobacteriati</taxon>
        <taxon>Methanobacteriota</taxon>
        <taxon>Methanomada group</taxon>
        <taxon>Methanobacteria</taxon>
        <taxon>Methanobacteriales</taxon>
        <taxon>Methanobacteriaceae</taxon>
        <taxon>Methanobacterium</taxon>
    </lineage>
</organism>
<keyword evidence="2" id="KW-0808">Transferase</keyword>
<proteinExistence type="predicted"/>
<dbReference type="Proteomes" id="UP000007490">
    <property type="component" value="Chromosome"/>
</dbReference>
<gene>
    <name evidence="2" type="ordered locus">Metbo_1401</name>
</gene>
<dbReference type="Pfam" id="PF13527">
    <property type="entry name" value="Acetyltransf_9"/>
    <property type="match status" value="1"/>
</dbReference>
<evidence type="ECO:0000313" key="3">
    <source>
        <dbReference type="Proteomes" id="UP000007490"/>
    </source>
</evidence>
<dbReference type="EMBL" id="CP002551">
    <property type="protein sequence ID" value="ADZ09641.1"/>
    <property type="molecule type" value="Genomic_DNA"/>
</dbReference>
<dbReference type="KEGG" id="mel:Metbo_1401"/>
<name>F0T815_METLA</name>
<dbReference type="GO" id="GO:0016747">
    <property type="term" value="F:acyltransferase activity, transferring groups other than amino-acyl groups"/>
    <property type="evidence" value="ECO:0007669"/>
    <property type="project" value="InterPro"/>
</dbReference>
<dbReference type="Gene3D" id="3.40.630.30">
    <property type="match status" value="1"/>
</dbReference>
<dbReference type="SUPFAM" id="SSF55729">
    <property type="entry name" value="Acyl-CoA N-acyltransferases (Nat)"/>
    <property type="match status" value="1"/>
</dbReference>
<dbReference type="InterPro" id="IPR000182">
    <property type="entry name" value="GNAT_dom"/>
</dbReference>
<dbReference type="RefSeq" id="WP_013644992.1">
    <property type="nucleotide sequence ID" value="NC_015216.1"/>
</dbReference>
<dbReference type="PANTHER" id="PTHR43617">
    <property type="entry name" value="L-AMINO ACID N-ACETYLTRANSFERASE"/>
    <property type="match status" value="1"/>
</dbReference>
<dbReference type="GeneID" id="10277852"/>
<dbReference type="eggNOG" id="arCOG00850">
    <property type="taxonomic scope" value="Archaea"/>
</dbReference>
<feature type="domain" description="N-acetyltransferase" evidence="1">
    <location>
        <begin position="1"/>
        <end position="147"/>
    </location>
</feature>
<dbReference type="CDD" id="cd04301">
    <property type="entry name" value="NAT_SF"/>
    <property type="match status" value="1"/>
</dbReference>
<accession>F0T815</accession>
<evidence type="ECO:0000259" key="1">
    <source>
        <dbReference type="PROSITE" id="PS51186"/>
    </source>
</evidence>
<reference evidence="2 3" key="2">
    <citation type="journal article" date="2014" name="Int. J. Syst. Evol. Microbiol.">
        <title>Methanobacterium paludis sp. nov. and a novel strain of Methanobacterium lacus isolated from northern peatlands.</title>
        <authorList>
            <person name="Cadillo-Quiroz H."/>
            <person name="Brauer S.L."/>
            <person name="Goodson N."/>
            <person name="Yavitt J.B."/>
            <person name="Zinder S.H."/>
        </authorList>
    </citation>
    <scope>NUCLEOTIDE SEQUENCE [LARGE SCALE GENOMIC DNA]</scope>
    <source>
        <strain evidence="2 3">AL-21</strain>
    </source>
</reference>
<protein>
    <submittedName>
        <fullName evidence="2">GCN5-related N-acetyltransferase</fullName>
    </submittedName>
</protein>
<dbReference type="AlphaFoldDB" id="F0T815"/>
<evidence type="ECO:0000313" key="2">
    <source>
        <dbReference type="EMBL" id="ADZ09641.1"/>
    </source>
</evidence>
<dbReference type="PANTHER" id="PTHR43617:SF2">
    <property type="entry name" value="UPF0039 PROTEIN SLL0451"/>
    <property type="match status" value="1"/>
</dbReference>
<dbReference type="HOGENOM" id="CLU_081840_3_0_2"/>
<sequence>MIIRNEKIEDHEAVREINLKAFPTDIEATLVDKLRSSMDTISLVAVHEDKVVGHILFSPLTIENDEESFPALILAPIAVLPEYQKQGIGSKLVENGIIECRNHGHSIIILVGHPGYYPRFGFISAEQNRIEHPFEVPEDVFMVYELVPDTLSRVNGVLKYSKPFEEFF</sequence>
<reference evidence="3" key="1">
    <citation type="submission" date="2011-02" db="EMBL/GenBank/DDBJ databases">
        <title>Complete sequence of Methanobacterium sp. AL-21.</title>
        <authorList>
            <consortium name="US DOE Joint Genome Institute"/>
            <person name="Lucas S."/>
            <person name="Copeland A."/>
            <person name="Lapidus A."/>
            <person name="Cheng J.-F."/>
            <person name="Goodwin L."/>
            <person name="Pitluck S."/>
            <person name="Chertkov O."/>
            <person name="Detter J.C."/>
            <person name="Han C."/>
            <person name="Tapia R."/>
            <person name="Land M."/>
            <person name="Hauser L."/>
            <person name="Kyrpides N."/>
            <person name="Ivanova N."/>
            <person name="Mikhailova N."/>
            <person name="Pagani I."/>
            <person name="Cadillo-Quiroz H."/>
            <person name="Imachi H."/>
            <person name="Zinder S."/>
            <person name="Liu W."/>
            <person name="Woyke T."/>
        </authorList>
    </citation>
    <scope>NUCLEOTIDE SEQUENCE [LARGE SCALE GENOMIC DNA]</scope>
    <source>
        <strain evidence="3">AL-21</strain>
    </source>
</reference>
<dbReference type="InterPro" id="IPR050276">
    <property type="entry name" value="MshD_Acetyltransferase"/>
</dbReference>
<dbReference type="OrthoDB" id="70064at2157"/>
<keyword evidence="3" id="KW-1185">Reference proteome</keyword>
<dbReference type="InterPro" id="IPR016181">
    <property type="entry name" value="Acyl_CoA_acyltransferase"/>
</dbReference>